<evidence type="ECO:0000313" key="1">
    <source>
        <dbReference type="EMBL" id="MFD2612602.1"/>
    </source>
</evidence>
<gene>
    <name evidence="1" type="ORF">ACFSUF_09225</name>
</gene>
<keyword evidence="2" id="KW-1185">Reference proteome</keyword>
<sequence length="70" mass="7943">MKQLCASKADEFRMIGYEHVTAADIWECSSSKYKKNGTPALHRMVNDILSLKATQLMNHMTMNAYRGTGF</sequence>
<dbReference type="InterPro" id="IPR025716">
    <property type="entry name" value="Post-transcriptional_regulator"/>
</dbReference>
<reference evidence="2" key="1">
    <citation type="journal article" date="2019" name="Int. J. Syst. Evol. Microbiol.">
        <title>The Global Catalogue of Microorganisms (GCM) 10K type strain sequencing project: providing services to taxonomists for standard genome sequencing and annotation.</title>
        <authorList>
            <consortium name="The Broad Institute Genomics Platform"/>
            <consortium name="The Broad Institute Genome Sequencing Center for Infectious Disease"/>
            <person name="Wu L."/>
            <person name="Ma J."/>
        </authorList>
    </citation>
    <scope>NUCLEOTIDE SEQUENCE [LARGE SCALE GENOMIC DNA]</scope>
    <source>
        <strain evidence="2">KCTC 3950</strain>
    </source>
</reference>
<comment type="caution">
    <text evidence="1">The sequence shown here is derived from an EMBL/GenBank/DDBJ whole genome shotgun (WGS) entry which is preliminary data.</text>
</comment>
<dbReference type="EMBL" id="JBHUME010000007">
    <property type="protein sequence ID" value="MFD2612602.1"/>
    <property type="molecule type" value="Genomic_DNA"/>
</dbReference>
<accession>A0ABW5PBC2</accession>
<dbReference type="Pfam" id="PF13797">
    <property type="entry name" value="Post_transc_reg"/>
    <property type="match status" value="1"/>
</dbReference>
<name>A0ABW5PBC2_9BACL</name>
<proteinExistence type="predicted"/>
<dbReference type="Proteomes" id="UP001597541">
    <property type="component" value="Unassembled WGS sequence"/>
</dbReference>
<protein>
    <submittedName>
        <fullName evidence="1">Post-transcriptional regulator</fullName>
    </submittedName>
</protein>
<organism evidence="1 2">
    <name type="scientific">Paenibacillus gansuensis</name>
    <dbReference type="NCBI Taxonomy" id="306542"/>
    <lineage>
        <taxon>Bacteria</taxon>
        <taxon>Bacillati</taxon>
        <taxon>Bacillota</taxon>
        <taxon>Bacilli</taxon>
        <taxon>Bacillales</taxon>
        <taxon>Paenibacillaceae</taxon>
        <taxon>Paenibacillus</taxon>
    </lineage>
</organism>
<dbReference type="RefSeq" id="WP_377603137.1">
    <property type="nucleotide sequence ID" value="NZ_JBHUME010000007.1"/>
</dbReference>
<evidence type="ECO:0000313" key="2">
    <source>
        <dbReference type="Proteomes" id="UP001597541"/>
    </source>
</evidence>